<reference evidence="3" key="1">
    <citation type="submission" date="2016-07" db="EMBL/GenBank/DDBJ databases">
        <title>Sequence Frankia sp. strain CcI1.17.</title>
        <authorList>
            <person name="Ghodhbane-Gtari F."/>
            <person name="Swanson E."/>
            <person name="Gueddou A."/>
            <person name="Morris K."/>
            <person name="Hezbri K."/>
            <person name="Ktari A."/>
            <person name="Nouioui I."/>
            <person name="Abebe-Akele F."/>
            <person name="Simpson S."/>
            <person name="Thomas K."/>
            <person name="Gtari M."/>
            <person name="Tisa L.S."/>
            <person name="Hurst S."/>
        </authorList>
    </citation>
    <scope>NUCLEOTIDE SEQUENCE [LARGE SCALE GENOMIC DNA]</scope>
    <source>
        <strain evidence="3">Cc1.17</strain>
    </source>
</reference>
<dbReference type="GO" id="GO:0016787">
    <property type="term" value="F:hydrolase activity"/>
    <property type="evidence" value="ECO:0007669"/>
    <property type="project" value="UniProtKB-KW"/>
</dbReference>
<accession>A0A1S1QMT3</accession>
<dbReference type="Proteomes" id="UP000179627">
    <property type="component" value="Unassembled WGS sequence"/>
</dbReference>
<gene>
    <name evidence="2" type="ORF">CC117_20475</name>
</gene>
<dbReference type="InterPro" id="IPR000073">
    <property type="entry name" value="AB_hydrolase_1"/>
</dbReference>
<protein>
    <submittedName>
        <fullName evidence="2">Alpha/beta hydrolase</fullName>
    </submittedName>
</protein>
<proteinExistence type="predicted"/>
<dbReference type="Gene3D" id="3.40.50.1820">
    <property type="entry name" value="alpha/beta hydrolase"/>
    <property type="match status" value="1"/>
</dbReference>
<feature type="domain" description="AB hydrolase-1" evidence="1">
    <location>
        <begin position="17"/>
        <end position="228"/>
    </location>
</feature>
<sequence length="233" mass="24729">MIELDERAPGRPRIFALIPGAGGAGIYWHRLAPLLRAAGHEAVAIDLPGDDPSAGLSEYAALVGAAVGGRREVVLVAQSLGGFTAPLVAELVPVSAIVFVNAMIPVPGETPGAWWDNTRQSQACAAAAERGGYSTEFDLDTYFLHDLSPEDAEAILKDPRSEDDVVFGSASSFGYWPRVPIHVVAGADDRLFPAEFQRRVARDRLGVEADILPGGHLIALSEPHALARYLLGT</sequence>
<organism evidence="2 3">
    <name type="scientific">Parafrankia colletiae</name>
    <dbReference type="NCBI Taxonomy" id="573497"/>
    <lineage>
        <taxon>Bacteria</taxon>
        <taxon>Bacillati</taxon>
        <taxon>Actinomycetota</taxon>
        <taxon>Actinomycetes</taxon>
        <taxon>Frankiales</taxon>
        <taxon>Frankiaceae</taxon>
        <taxon>Parafrankia</taxon>
    </lineage>
</organism>
<dbReference type="SUPFAM" id="SSF53474">
    <property type="entry name" value="alpha/beta-Hydrolases"/>
    <property type="match status" value="1"/>
</dbReference>
<dbReference type="RefSeq" id="WP_071085915.1">
    <property type="nucleotide sequence ID" value="NZ_MBLM01000125.1"/>
</dbReference>
<dbReference type="PANTHER" id="PTHR37017">
    <property type="entry name" value="AB HYDROLASE-1 DOMAIN-CONTAINING PROTEIN-RELATED"/>
    <property type="match status" value="1"/>
</dbReference>
<comment type="caution">
    <text evidence="2">The sequence shown here is derived from an EMBL/GenBank/DDBJ whole genome shotgun (WGS) entry which is preliminary data.</text>
</comment>
<dbReference type="AlphaFoldDB" id="A0A1S1QMT3"/>
<evidence type="ECO:0000313" key="2">
    <source>
        <dbReference type="EMBL" id="OHV34899.1"/>
    </source>
</evidence>
<dbReference type="EMBL" id="MBLM01000125">
    <property type="protein sequence ID" value="OHV34899.1"/>
    <property type="molecule type" value="Genomic_DNA"/>
</dbReference>
<keyword evidence="3" id="KW-1185">Reference proteome</keyword>
<dbReference type="Pfam" id="PF12697">
    <property type="entry name" value="Abhydrolase_6"/>
    <property type="match status" value="1"/>
</dbReference>
<evidence type="ECO:0000313" key="3">
    <source>
        <dbReference type="Proteomes" id="UP000179627"/>
    </source>
</evidence>
<dbReference type="InterPro" id="IPR052897">
    <property type="entry name" value="Sec-Metab_Biosynth_Hydrolase"/>
</dbReference>
<name>A0A1S1QMT3_9ACTN</name>
<dbReference type="OrthoDB" id="9773549at2"/>
<evidence type="ECO:0000259" key="1">
    <source>
        <dbReference type="Pfam" id="PF12697"/>
    </source>
</evidence>
<dbReference type="PANTHER" id="PTHR37017:SF11">
    <property type="entry name" value="ESTERASE_LIPASE_THIOESTERASE DOMAIN-CONTAINING PROTEIN"/>
    <property type="match status" value="1"/>
</dbReference>
<keyword evidence="2" id="KW-0378">Hydrolase</keyword>
<dbReference type="InterPro" id="IPR029058">
    <property type="entry name" value="AB_hydrolase_fold"/>
</dbReference>